<keyword evidence="3" id="KW-1185">Reference proteome</keyword>
<dbReference type="EMBL" id="CP102734">
    <property type="protein sequence ID" value="UVD81636.1"/>
    <property type="molecule type" value="Genomic_DNA"/>
</dbReference>
<evidence type="ECO:0000313" key="3">
    <source>
        <dbReference type="Proteomes" id="UP001059252"/>
    </source>
</evidence>
<evidence type="ECO:0000256" key="1">
    <source>
        <dbReference type="SAM" id="Phobius"/>
    </source>
</evidence>
<reference evidence="2" key="1">
    <citation type="submission" date="2022-08" db="EMBL/GenBank/DDBJ databases">
        <title>Complete genome of Mycoplasma iguanae type strain 2327.</title>
        <authorList>
            <person name="Spergser J."/>
        </authorList>
    </citation>
    <scope>NUCLEOTIDE SEQUENCE</scope>
    <source>
        <strain evidence="2">2327</strain>
    </source>
</reference>
<proteinExistence type="predicted"/>
<keyword evidence="1" id="KW-0812">Transmembrane</keyword>
<sequence>MNNILFWVLAASVIIVPTIGFGILFYIKHINKKILAKSHDQSIIKKNKVFILPEYVEFYKESFWTTDEINFLLNTVSINNFSNAAVLGKTSAFELLVLANQLKINAYAFEKDLVDPYKEYIENTILFPNKLFLLNQNQIPKLDFIVLKNIPEADFNNNFDLAWKNLRALGIIIIINIPKKVKKEFYEYLKLTGIRFEERKTENNSILLITK</sequence>
<keyword evidence="1" id="KW-1133">Transmembrane helix</keyword>
<protein>
    <submittedName>
        <fullName evidence="2">Uncharacterized protein</fullName>
    </submittedName>
</protein>
<dbReference type="NCBIfam" id="NF045844">
    <property type="entry name" value="BC85_0335_fam"/>
    <property type="match status" value="1"/>
</dbReference>
<name>A0ABY5R7Z7_9MOLU</name>
<gene>
    <name evidence="2" type="ORF">NV226_02835</name>
</gene>
<dbReference type="RefSeq" id="WP_258210810.1">
    <property type="nucleotide sequence ID" value="NZ_CP102734.1"/>
</dbReference>
<evidence type="ECO:0000313" key="2">
    <source>
        <dbReference type="EMBL" id="UVD81636.1"/>
    </source>
</evidence>
<feature type="transmembrane region" description="Helical" evidence="1">
    <location>
        <begin position="6"/>
        <end position="27"/>
    </location>
</feature>
<dbReference type="Proteomes" id="UP001059252">
    <property type="component" value="Chromosome"/>
</dbReference>
<accession>A0ABY5R7Z7</accession>
<keyword evidence="1" id="KW-0472">Membrane</keyword>
<organism evidence="2 3">
    <name type="scientific">Mycoplasma iguanae</name>
    <dbReference type="NCBI Taxonomy" id="292461"/>
    <lineage>
        <taxon>Bacteria</taxon>
        <taxon>Bacillati</taxon>
        <taxon>Mycoplasmatota</taxon>
        <taxon>Mollicutes</taxon>
        <taxon>Mycoplasmataceae</taxon>
        <taxon>Mycoplasma</taxon>
    </lineage>
</organism>